<accession>A0A0K9GZ43</accession>
<organism evidence="1 2">
    <name type="scientific">Peribacillus loiseleuriae</name>
    <dbReference type="NCBI Taxonomy" id="1679170"/>
    <lineage>
        <taxon>Bacteria</taxon>
        <taxon>Bacillati</taxon>
        <taxon>Bacillota</taxon>
        <taxon>Bacilli</taxon>
        <taxon>Bacillales</taxon>
        <taxon>Bacillaceae</taxon>
        <taxon>Peribacillus</taxon>
    </lineage>
</organism>
<keyword evidence="2" id="KW-1185">Reference proteome</keyword>
<proteinExistence type="predicted"/>
<sequence length="61" mass="6673">MEQHGRASDHDPVLIQTDLKGKKESVPEIYTIAGSKTKKFEVGTEDSFVIVEADAIVKDGI</sequence>
<dbReference type="RefSeq" id="WP_049683222.1">
    <property type="nucleotide sequence ID" value="NZ_LFZW01000001.1"/>
</dbReference>
<dbReference type="EMBL" id="LFZW01000001">
    <property type="protein sequence ID" value="KMY51870.1"/>
    <property type="molecule type" value="Genomic_DNA"/>
</dbReference>
<name>A0A0K9GZ43_9BACI</name>
<protein>
    <submittedName>
        <fullName evidence="1">Uncharacterized protein</fullName>
    </submittedName>
</protein>
<dbReference type="PATRIC" id="fig|1679170.3.peg.4961"/>
<evidence type="ECO:0000313" key="1">
    <source>
        <dbReference type="EMBL" id="KMY51870.1"/>
    </source>
</evidence>
<evidence type="ECO:0000313" key="2">
    <source>
        <dbReference type="Proteomes" id="UP000037146"/>
    </source>
</evidence>
<comment type="caution">
    <text evidence="1">The sequence shown here is derived from an EMBL/GenBank/DDBJ whole genome shotgun (WGS) entry which is preliminary data.</text>
</comment>
<gene>
    <name evidence="1" type="ORF">AC625_22000</name>
</gene>
<reference evidence="2" key="1">
    <citation type="submission" date="2015-07" db="EMBL/GenBank/DDBJ databases">
        <title>Genome sequencing project for genomic taxonomy and phylogenomics of Bacillus-like bacteria.</title>
        <authorList>
            <person name="Liu B."/>
            <person name="Wang J."/>
            <person name="Zhu Y."/>
            <person name="Liu G."/>
            <person name="Chen Q."/>
            <person name="Chen Z."/>
            <person name="Lan J."/>
            <person name="Che J."/>
            <person name="Ge C."/>
            <person name="Shi H."/>
            <person name="Pan Z."/>
            <person name="Liu X."/>
        </authorList>
    </citation>
    <scope>NUCLEOTIDE SEQUENCE [LARGE SCALE GENOMIC DNA]</scope>
    <source>
        <strain evidence="2">FJAT-27997</strain>
    </source>
</reference>
<dbReference type="Proteomes" id="UP000037146">
    <property type="component" value="Unassembled WGS sequence"/>
</dbReference>
<dbReference type="AlphaFoldDB" id="A0A0K9GZ43"/>